<dbReference type="Gene3D" id="3.40.50.1010">
    <property type="entry name" value="5'-nuclease"/>
    <property type="match status" value="1"/>
</dbReference>
<feature type="domain" description="PIN" evidence="1">
    <location>
        <begin position="5"/>
        <end position="123"/>
    </location>
</feature>
<evidence type="ECO:0000313" key="2">
    <source>
        <dbReference type="EMBL" id="VFJ63863.1"/>
    </source>
</evidence>
<sequence length="155" mass="17505">MVDAYFLDTSALVKKYIVETGSPRIGALTKPNSGKQIFLARITWVETISAFSRLHRENRIDPNLLDRTLQVFKADWETGYRIVEIEKPDFEKAGVLVQKHPLRAYDSIQLACALKIHAAFVQTARNTLTFLSADNRLISAARVEGLDVENPNHHS</sequence>
<name>A0A450TAS8_9GAMM</name>
<gene>
    <name evidence="2" type="ORF">BECKDK2373C_GA0170839_111210</name>
</gene>
<dbReference type="SUPFAM" id="SSF88723">
    <property type="entry name" value="PIN domain-like"/>
    <property type="match status" value="1"/>
</dbReference>
<organism evidence="2">
    <name type="scientific">Candidatus Kentrum sp. DK</name>
    <dbReference type="NCBI Taxonomy" id="2126562"/>
    <lineage>
        <taxon>Bacteria</taxon>
        <taxon>Pseudomonadati</taxon>
        <taxon>Pseudomonadota</taxon>
        <taxon>Gammaproteobacteria</taxon>
        <taxon>Candidatus Kentrum</taxon>
    </lineage>
</organism>
<dbReference type="InterPro" id="IPR002716">
    <property type="entry name" value="PIN_dom"/>
</dbReference>
<evidence type="ECO:0000259" key="1">
    <source>
        <dbReference type="Pfam" id="PF01850"/>
    </source>
</evidence>
<dbReference type="Pfam" id="PF01850">
    <property type="entry name" value="PIN"/>
    <property type="match status" value="1"/>
</dbReference>
<reference evidence="2" key="1">
    <citation type="submission" date="2019-02" db="EMBL/GenBank/DDBJ databases">
        <authorList>
            <person name="Gruber-Vodicka R. H."/>
            <person name="Seah K. B. B."/>
        </authorList>
    </citation>
    <scope>NUCLEOTIDE SEQUENCE</scope>
    <source>
        <strain evidence="2">BECK_DK161</strain>
    </source>
</reference>
<proteinExistence type="predicted"/>
<protein>
    <recommendedName>
        <fullName evidence="1">PIN domain-containing protein</fullName>
    </recommendedName>
</protein>
<dbReference type="AlphaFoldDB" id="A0A450TAS8"/>
<dbReference type="InterPro" id="IPR029060">
    <property type="entry name" value="PIN-like_dom_sf"/>
</dbReference>
<dbReference type="CDD" id="cd09874">
    <property type="entry name" value="PIN_MT3492-like"/>
    <property type="match status" value="1"/>
</dbReference>
<accession>A0A450TAS8</accession>
<dbReference type="EMBL" id="CAADEY010000112">
    <property type="protein sequence ID" value="VFJ63863.1"/>
    <property type="molecule type" value="Genomic_DNA"/>
</dbReference>